<keyword evidence="2" id="KW-1185">Reference proteome</keyword>
<reference evidence="2" key="1">
    <citation type="submission" date="2013-02" db="EMBL/GenBank/DDBJ databases">
        <authorList>
            <person name="Hughes D."/>
        </authorList>
    </citation>
    <scope>NUCLEOTIDE SEQUENCE</scope>
    <source>
        <strain>Durham</strain>
        <strain evidence="2">NC isolate 2 -- Noor lab</strain>
    </source>
</reference>
<dbReference type="EMBL" id="CAQQ02151646">
    <property type="status" value="NOT_ANNOTATED_CDS"/>
    <property type="molecule type" value="Genomic_DNA"/>
</dbReference>
<proteinExistence type="predicted"/>
<dbReference type="Proteomes" id="UP000015102">
    <property type="component" value="Unassembled WGS sequence"/>
</dbReference>
<reference evidence="1" key="2">
    <citation type="submission" date="2015-06" db="UniProtKB">
        <authorList>
            <consortium name="EnsemblMetazoa"/>
        </authorList>
    </citation>
    <scope>IDENTIFICATION</scope>
</reference>
<evidence type="ECO:0000313" key="1">
    <source>
        <dbReference type="EnsemblMetazoa" id="MESCA006144-PA"/>
    </source>
</evidence>
<organism evidence="1 2">
    <name type="scientific">Megaselia scalaris</name>
    <name type="common">Humpbacked fly</name>
    <name type="synonym">Phora scalaris</name>
    <dbReference type="NCBI Taxonomy" id="36166"/>
    <lineage>
        <taxon>Eukaryota</taxon>
        <taxon>Metazoa</taxon>
        <taxon>Ecdysozoa</taxon>
        <taxon>Arthropoda</taxon>
        <taxon>Hexapoda</taxon>
        <taxon>Insecta</taxon>
        <taxon>Pterygota</taxon>
        <taxon>Neoptera</taxon>
        <taxon>Endopterygota</taxon>
        <taxon>Diptera</taxon>
        <taxon>Brachycera</taxon>
        <taxon>Muscomorpha</taxon>
        <taxon>Platypezoidea</taxon>
        <taxon>Phoridae</taxon>
        <taxon>Megaseliini</taxon>
        <taxon>Megaselia</taxon>
    </lineage>
</organism>
<dbReference type="EMBL" id="CAQQ02151647">
    <property type="status" value="NOT_ANNOTATED_CDS"/>
    <property type="molecule type" value="Genomic_DNA"/>
</dbReference>
<name>T1GR68_MEGSC</name>
<sequence>MDFNVKEIRMGVDNIAQGNSVISLFISIS</sequence>
<protein>
    <submittedName>
        <fullName evidence="1">Uncharacterized protein</fullName>
    </submittedName>
</protein>
<dbReference type="AlphaFoldDB" id="T1GR68"/>
<dbReference type="EnsemblMetazoa" id="MESCA006144-RA">
    <property type="protein sequence ID" value="MESCA006144-PA"/>
    <property type="gene ID" value="MESCA006144"/>
</dbReference>
<accession>T1GR68</accession>
<evidence type="ECO:0000313" key="2">
    <source>
        <dbReference type="Proteomes" id="UP000015102"/>
    </source>
</evidence>
<dbReference type="HOGENOM" id="CLU_3410964_0_0_1"/>